<evidence type="ECO:0000313" key="3">
    <source>
        <dbReference type="Proteomes" id="UP000255365"/>
    </source>
</evidence>
<feature type="transmembrane region" description="Helical" evidence="1">
    <location>
        <begin position="103"/>
        <end position="121"/>
    </location>
</feature>
<organism evidence="2 3">
    <name type="scientific">Pseudomonas jessenii</name>
    <dbReference type="NCBI Taxonomy" id="77298"/>
    <lineage>
        <taxon>Bacteria</taxon>
        <taxon>Pseudomonadati</taxon>
        <taxon>Pseudomonadota</taxon>
        <taxon>Gammaproteobacteria</taxon>
        <taxon>Pseudomonadales</taxon>
        <taxon>Pseudomonadaceae</taxon>
        <taxon>Pseudomonas</taxon>
    </lineage>
</organism>
<dbReference type="Proteomes" id="UP000255365">
    <property type="component" value="Unassembled WGS sequence"/>
</dbReference>
<reference evidence="2 3" key="1">
    <citation type="submission" date="2018-07" db="EMBL/GenBank/DDBJ databases">
        <title>Genome sequencing of rice bacterial endophytes.</title>
        <authorList>
            <person name="Venturi V."/>
        </authorList>
    </citation>
    <scope>NUCLEOTIDE SEQUENCE [LARGE SCALE GENOMIC DNA]</scope>
    <source>
        <strain evidence="2 3">E2333</strain>
    </source>
</reference>
<feature type="transmembrane region" description="Helical" evidence="1">
    <location>
        <begin position="238"/>
        <end position="259"/>
    </location>
</feature>
<dbReference type="EMBL" id="QRAV01000010">
    <property type="protein sequence ID" value="RDL18150.1"/>
    <property type="molecule type" value="Genomic_DNA"/>
</dbReference>
<sequence length="260" mass="29369">MTEFIYLSAWGTVLLLVFLGEAITLFAAYWRLDQMEHHFIASQFVATDRKRLGNGPLGRMKRVRQIGALTGLVTYPLMLERPTVMEAERFPVHLKKWGAVPRSLRRIAFMGACMLLLSLGFERLCTMVSTPTSDLKLLYVAALIACVVVAVAALLVRTYVSFFKLAAIESFLKESYFVARNQRVLGDSVYGRSCRLYHISNILCLDYGYLQASDPEVIPEIDRFPLPLRRWVIIPARMFGYSVPGFVAVYCAAMIFGVFA</sequence>
<name>A0A370SEI7_PSEJE</name>
<keyword evidence="1" id="KW-0472">Membrane</keyword>
<accession>A0A370SEI7</accession>
<feature type="transmembrane region" description="Helical" evidence="1">
    <location>
        <begin position="6"/>
        <end position="30"/>
    </location>
</feature>
<comment type="caution">
    <text evidence="2">The sequence shown here is derived from an EMBL/GenBank/DDBJ whole genome shotgun (WGS) entry which is preliminary data.</text>
</comment>
<protein>
    <submittedName>
        <fullName evidence="2">Uncharacterized protein</fullName>
    </submittedName>
</protein>
<evidence type="ECO:0000256" key="1">
    <source>
        <dbReference type="SAM" id="Phobius"/>
    </source>
</evidence>
<keyword evidence="1" id="KW-1133">Transmembrane helix</keyword>
<gene>
    <name evidence="2" type="ORF">DEU51_110226</name>
</gene>
<dbReference type="RefSeq" id="WP_258558321.1">
    <property type="nucleotide sequence ID" value="NZ_QRAV01000010.1"/>
</dbReference>
<proteinExistence type="predicted"/>
<keyword evidence="1" id="KW-0812">Transmembrane</keyword>
<dbReference type="AlphaFoldDB" id="A0A370SEI7"/>
<evidence type="ECO:0000313" key="2">
    <source>
        <dbReference type="EMBL" id="RDL18150.1"/>
    </source>
</evidence>
<feature type="transmembrane region" description="Helical" evidence="1">
    <location>
        <begin position="137"/>
        <end position="156"/>
    </location>
</feature>